<comment type="caution">
    <text evidence="8">The sequence shown here is derived from an EMBL/GenBank/DDBJ whole genome shotgun (WGS) entry which is preliminary data.</text>
</comment>
<evidence type="ECO:0000256" key="5">
    <source>
        <dbReference type="ARBA" id="ARBA00022989"/>
    </source>
</evidence>
<evidence type="ECO:0000256" key="3">
    <source>
        <dbReference type="ARBA" id="ARBA00022475"/>
    </source>
</evidence>
<dbReference type="PANTHER" id="PTHR33452:SF1">
    <property type="entry name" value="INNER MEMBRANE PROTEIN YPHA-RELATED"/>
    <property type="match status" value="1"/>
</dbReference>
<dbReference type="InterPro" id="IPR032808">
    <property type="entry name" value="DoxX"/>
</dbReference>
<comment type="subcellular location">
    <subcellularLocation>
        <location evidence="1">Cell membrane</location>
        <topology evidence="1">Multi-pass membrane protein</topology>
    </subcellularLocation>
</comment>
<keyword evidence="4 7" id="KW-0812">Transmembrane</keyword>
<gene>
    <name evidence="8" type="ORF">M5X19_36225</name>
</gene>
<dbReference type="RefSeq" id="WP_029197246.1">
    <property type="nucleotide sequence ID" value="NZ_JAMDMW010000043.1"/>
</dbReference>
<evidence type="ECO:0000256" key="1">
    <source>
        <dbReference type="ARBA" id="ARBA00004651"/>
    </source>
</evidence>
<comment type="similarity">
    <text evidence="2">Belongs to the DoxX family.</text>
</comment>
<proteinExistence type="inferred from homology"/>
<evidence type="ECO:0000256" key="7">
    <source>
        <dbReference type="SAM" id="Phobius"/>
    </source>
</evidence>
<dbReference type="InterPro" id="IPR051907">
    <property type="entry name" value="DoxX-like_oxidoreductase"/>
</dbReference>
<evidence type="ECO:0000313" key="8">
    <source>
        <dbReference type="EMBL" id="MCY9698250.1"/>
    </source>
</evidence>
<dbReference type="Pfam" id="PF07681">
    <property type="entry name" value="DoxX"/>
    <property type="match status" value="1"/>
</dbReference>
<feature type="transmembrane region" description="Helical" evidence="7">
    <location>
        <begin position="7"/>
        <end position="26"/>
    </location>
</feature>
<feature type="transmembrane region" description="Helical" evidence="7">
    <location>
        <begin position="106"/>
        <end position="129"/>
    </location>
</feature>
<reference evidence="8 9" key="1">
    <citation type="submission" date="2022-05" db="EMBL/GenBank/DDBJ databases">
        <title>Genome Sequencing of Bee-Associated Microbes.</title>
        <authorList>
            <person name="Dunlap C."/>
        </authorList>
    </citation>
    <scope>NUCLEOTIDE SEQUENCE [LARGE SCALE GENOMIC DNA]</scope>
    <source>
        <strain evidence="8 9">NRRL B-14421</strain>
    </source>
</reference>
<feature type="transmembrane region" description="Helical" evidence="7">
    <location>
        <begin position="46"/>
        <end position="67"/>
    </location>
</feature>
<keyword evidence="5 7" id="KW-1133">Transmembrane helix</keyword>
<keyword evidence="9" id="KW-1185">Reference proteome</keyword>
<evidence type="ECO:0000256" key="4">
    <source>
        <dbReference type="ARBA" id="ARBA00022692"/>
    </source>
</evidence>
<keyword evidence="6 7" id="KW-0472">Membrane</keyword>
<dbReference type="PANTHER" id="PTHR33452">
    <property type="entry name" value="OXIDOREDUCTASE CATD-RELATED"/>
    <property type="match status" value="1"/>
</dbReference>
<evidence type="ECO:0000256" key="6">
    <source>
        <dbReference type="ARBA" id="ARBA00023136"/>
    </source>
</evidence>
<dbReference type="Proteomes" id="UP001527099">
    <property type="component" value="Unassembled WGS sequence"/>
</dbReference>
<sequence>MKNNYQIGALILRVLLGITFFAHGVSKYQGGIGNIAGWFDSIGIPGFMAYVVATIELIGGLALILGFGTRIVSALMVILLLVATFKVKLAVGFLGNGQMAGYELDLSMIGAAIYLLLNGSYVISIDSLFKKSQKPTQHM</sequence>
<dbReference type="EMBL" id="JAMDMX010000218">
    <property type="protein sequence ID" value="MCY9698250.1"/>
    <property type="molecule type" value="Genomic_DNA"/>
</dbReference>
<protein>
    <submittedName>
        <fullName evidence="8">DoxX family protein</fullName>
    </submittedName>
</protein>
<name>A0ABT4GPV2_9BACL</name>
<evidence type="ECO:0000256" key="2">
    <source>
        <dbReference type="ARBA" id="ARBA00006679"/>
    </source>
</evidence>
<feature type="transmembrane region" description="Helical" evidence="7">
    <location>
        <begin position="74"/>
        <end position="94"/>
    </location>
</feature>
<evidence type="ECO:0000313" key="9">
    <source>
        <dbReference type="Proteomes" id="UP001527099"/>
    </source>
</evidence>
<organism evidence="8 9">
    <name type="scientific">Paenibacillus alginolyticus</name>
    <dbReference type="NCBI Taxonomy" id="59839"/>
    <lineage>
        <taxon>Bacteria</taxon>
        <taxon>Bacillati</taxon>
        <taxon>Bacillota</taxon>
        <taxon>Bacilli</taxon>
        <taxon>Bacillales</taxon>
        <taxon>Paenibacillaceae</taxon>
        <taxon>Paenibacillus</taxon>
    </lineage>
</organism>
<accession>A0ABT4GPV2</accession>
<keyword evidence="3" id="KW-1003">Cell membrane</keyword>